<keyword evidence="3" id="KW-0862">Zinc</keyword>
<accession>A0A8K0PFG6</accession>
<feature type="region of interest" description="Disordered" evidence="6">
    <location>
        <begin position="234"/>
        <end position="287"/>
    </location>
</feature>
<evidence type="ECO:0000256" key="6">
    <source>
        <dbReference type="SAM" id="MobiDB-lite"/>
    </source>
</evidence>
<evidence type="ECO:0000313" key="8">
    <source>
        <dbReference type="EMBL" id="KAG8626552.1"/>
    </source>
</evidence>
<dbReference type="PANTHER" id="PTHR33680:SF1">
    <property type="entry name" value="OS05G0489500 PROTEIN"/>
    <property type="match status" value="1"/>
</dbReference>
<dbReference type="Proteomes" id="UP000809789">
    <property type="component" value="Unassembled WGS sequence"/>
</dbReference>
<evidence type="ECO:0000256" key="1">
    <source>
        <dbReference type="ARBA" id="ARBA00022723"/>
    </source>
</evidence>
<dbReference type="Pfam" id="PF06839">
    <property type="entry name" value="Zn_ribbon_GRF"/>
    <property type="match status" value="1"/>
</dbReference>
<proteinExistence type="predicted"/>
<evidence type="ECO:0000256" key="4">
    <source>
        <dbReference type="PROSITE-ProRule" id="PRU01343"/>
    </source>
</evidence>
<feature type="compositionally biased region" description="Basic and acidic residues" evidence="6">
    <location>
        <begin position="160"/>
        <end position="180"/>
    </location>
</feature>
<evidence type="ECO:0000313" key="9">
    <source>
        <dbReference type="Proteomes" id="UP000809789"/>
    </source>
</evidence>
<keyword evidence="5" id="KW-0175">Coiled coil</keyword>
<comment type="caution">
    <text evidence="8">The sequence shown here is derived from an EMBL/GenBank/DDBJ whole genome shotgun (WGS) entry which is preliminary data.</text>
</comment>
<dbReference type="PANTHER" id="PTHR33680">
    <property type="entry name" value="OS07G0190500 PROTEIN"/>
    <property type="match status" value="1"/>
</dbReference>
<gene>
    <name evidence="8" type="ORF">KVT40_005497</name>
</gene>
<feature type="domain" description="GRF-type" evidence="7">
    <location>
        <begin position="50"/>
        <end position="94"/>
    </location>
</feature>
<keyword evidence="2 4" id="KW-0863">Zinc-finger</keyword>
<organism evidence="8 9">
    <name type="scientific">Elsinoe batatas</name>
    <dbReference type="NCBI Taxonomy" id="2601811"/>
    <lineage>
        <taxon>Eukaryota</taxon>
        <taxon>Fungi</taxon>
        <taxon>Dikarya</taxon>
        <taxon>Ascomycota</taxon>
        <taxon>Pezizomycotina</taxon>
        <taxon>Dothideomycetes</taxon>
        <taxon>Dothideomycetidae</taxon>
        <taxon>Myriangiales</taxon>
        <taxon>Elsinoaceae</taxon>
        <taxon>Elsinoe</taxon>
    </lineage>
</organism>
<feature type="compositionally biased region" description="Basic and acidic residues" evidence="6">
    <location>
        <begin position="203"/>
        <end position="216"/>
    </location>
</feature>
<dbReference type="EMBL" id="JAESVG020000006">
    <property type="protein sequence ID" value="KAG8626552.1"/>
    <property type="molecule type" value="Genomic_DNA"/>
</dbReference>
<feature type="compositionally biased region" description="Basic and acidic residues" evidence="6">
    <location>
        <begin position="109"/>
        <end position="152"/>
    </location>
</feature>
<keyword evidence="9" id="KW-1185">Reference proteome</keyword>
<feature type="compositionally biased region" description="Polar residues" evidence="6">
    <location>
        <begin position="20"/>
        <end position="41"/>
    </location>
</feature>
<feature type="compositionally biased region" description="Polar residues" evidence="6">
    <location>
        <begin position="240"/>
        <end position="267"/>
    </location>
</feature>
<evidence type="ECO:0000259" key="7">
    <source>
        <dbReference type="PROSITE" id="PS51999"/>
    </source>
</evidence>
<feature type="region of interest" description="Disordered" evidence="6">
    <location>
        <begin position="107"/>
        <end position="218"/>
    </location>
</feature>
<dbReference type="InterPro" id="IPR010666">
    <property type="entry name" value="Znf_GRF"/>
</dbReference>
<dbReference type="OrthoDB" id="430051at2759"/>
<protein>
    <recommendedName>
        <fullName evidence="7">GRF-type domain-containing protein</fullName>
    </recommendedName>
</protein>
<keyword evidence="1" id="KW-0479">Metal-binding</keyword>
<feature type="coiled-coil region" evidence="5">
    <location>
        <begin position="338"/>
        <end position="365"/>
    </location>
</feature>
<feature type="compositionally biased region" description="Acidic residues" evidence="6">
    <location>
        <begin position="181"/>
        <end position="193"/>
    </location>
</feature>
<reference evidence="8" key="1">
    <citation type="submission" date="2021-07" db="EMBL/GenBank/DDBJ databases">
        <title>Elsinoe batatas strain:CRI-CJ2 Genome sequencing and assembly.</title>
        <authorList>
            <person name="Huang L."/>
        </authorList>
    </citation>
    <scope>NUCLEOTIDE SEQUENCE</scope>
    <source>
        <strain evidence="8">CRI-CJ2</strain>
    </source>
</reference>
<evidence type="ECO:0000256" key="3">
    <source>
        <dbReference type="ARBA" id="ARBA00022833"/>
    </source>
</evidence>
<evidence type="ECO:0000256" key="2">
    <source>
        <dbReference type="ARBA" id="ARBA00022771"/>
    </source>
</evidence>
<name>A0A8K0PFG6_9PEZI</name>
<sequence>MFRRGPRTPAPTPRKPSTRYSHPSTPTSRGPPNRPSPSQRGFFTSLTWHCDCTPRLPAEHFRVKKEGKNHGRWFYTCQNSEGKRCGFFLWDDDAKVREEKTVLAGKTTEPGREGEGEEGKLGRGEVGRFEVWEREQEMERRKGEVRQGKGEVEGDAEANPEWKKAREANGEGDKRKREVLEVDDDTTEDELDDVMSWPPTARGEVETPSKRQKVEEVMPVATTKRKLPWLNYEEEEVRTPSKNTWNGLPTPSLTETNGQDPSTSPTTGRFRDAMRSPPAEGASSVAGQTLGSEVFDLLEKNGVSLGEKAQADLRAALTRHEMKLQGVIKGRDLVRTALKGKEARIAELQGRIAGIEAEREVLRGALSRLKGPDV</sequence>
<feature type="region of interest" description="Disordered" evidence="6">
    <location>
        <begin position="1"/>
        <end position="41"/>
    </location>
</feature>
<dbReference type="PROSITE" id="PS51999">
    <property type="entry name" value="ZF_GRF"/>
    <property type="match status" value="1"/>
</dbReference>
<dbReference type="AlphaFoldDB" id="A0A8K0PFG6"/>
<dbReference type="GO" id="GO:0008270">
    <property type="term" value="F:zinc ion binding"/>
    <property type="evidence" value="ECO:0007669"/>
    <property type="project" value="UniProtKB-KW"/>
</dbReference>
<evidence type="ECO:0000256" key="5">
    <source>
        <dbReference type="SAM" id="Coils"/>
    </source>
</evidence>